<keyword evidence="4" id="KW-1134">Transmembrane beta strand</keyword>
<dbReference type="Proteomes" id="UP000000647">
    <property type="component" value="Chromosome"/>
</dbReference>
<dbReference type="EMBL" id="CP000544">
    <property type="protein sequence ID" value="ABM62733.1"/>
    <property type="molecule type" value="Genomic_DNA"/>
</dbReference>
<dbReference type="PANTHER" id="PTHR12815">
    <property type="entry name" value="SORTING AND ASSEMBLY MACHINERY SAMM50 PROTEIN FAMILY MEMBER"/>
    <property type="match status" value="1"/>
</dbReference>
<reference evidence="15 16" key="2">
    <citation type="journal article" date="2013" name="Stand. Genomic Sci.">
        <title>Complete genome sequence of Halorhodospira halophila SL1.</title>
        <authorList>
            <person name="Challacombe J.F."/>
            <person name="Majid S."/>
            <person name="Deole R."/>
            <person name="Brettin T.S."/>
            <person name="Bruce D."/>
            <person name="Delano S.F."/>
            <person name="Detter J.C."/>
            <person name="Gleasner C.D."/>
            <person name="Han C.S."/>
            <person name="Misra M."/>
            <person name="Reitenga K.G."/>
            <person name="Mikhailova N."/>
            <person name="Woyke T."/>
            <person name="Pitluck S."/>
            <person name="Nolan M."/>
            <person name="Land M.L."/>
            <person name="Saunders E."/>
            <person name="Tapia R."/>
            <person name="Lapidus A."/>
            <person name="Ivanova N."/>
            <person name="Hoff W.D."/>
        </authorList>
    </citation>
    <scope>NUCLEOTIDE SEQUENCE [LARGE SCALE GENOMIC DNA]</scope>
    <source>
        <strain evidence="16">DSM 244 / SL1</strain>
    </source>
</reference>
<keyword evidence="8" id="KW-0998">Cell outer membrane</keyword>
<evidence type="ECO:0000259" key="12">
    <source>
        <dbReference type="Pfam" id="PF01103"/>
    </source>
</evidence>
<dbReference type="STRING" id="349124.Hhal_1969"/>
<dbReference type="OrthoDB" id="9769707at2"/>
<evidence type="ECO:0000256" key="7">
    <source>
        <dbReference type="ARBA" id="ARBA00023136"/>
    </source>
</evidence>
<evidence type="ECO:0000313" key="16">
    <source>
        <dbReference type="Proteomes" id="UP000000647"/>
    </source>
</evidence>
<feature type="domain" description="Bacterial surface antigen (D15)" evidence="12">
    <location>
        <begin position="292"/>
        <end position="571"/>
    </location>
</feature>
<reference evidence="16" key="1">
    <citation type="submission" date="2006-12" db="EMBL/GenBank/DDBJ databases">
        <title>Complete sequence of Halorhodospira halophila SL1.</title>
        <authorList>
            <consortium name="US DOE Joint Genome Institute"/>
            <person name="Copeland A."/>
            <person name="Lucas S."/>
            <person name="Lapidus A."/>
            <person name="Barry K."/>
            <person name="Detter J.C."/>
            <person name="Glavina del Rio T."/>
            <person name="Hammon N."/>
            <person name="Israni S."/>
            <person name="Dalin E."/>
            <person name="Tice H."/>
            <person name="Pitluck S."/>
            <person name="Saunders E."/>
            <person name="Brettin T."/>
            <person name="Bruce D."/>
            <person name="Han C."/>
            <person name="Tapia R."/>
            <person name="Schmutz J."/>
            <person name="Larimer F."/>
            <person name="Land M."/>
            <person name="Hauser L."/>
            <person name="Kyrpides N."/>
            <person name="Mikhailova N."/>
            <person name="Hoff W."/>
            <person name="Richardson P."/>
        </authorList>
    </citation>
    <scope>NUCLEOTIDE SEQUENCE [LARGE SCALE GENOMIC DNA]</scope>
    <source>
        <strain evidence="16">DSM 244 / SL1</strain>
    </source>
</reference>
<evidence type="ECO:0000256" key="6">
    <source>
        <dbReference type="ARBA" id="ARBA00022729"/>
    </source>
</evidence>
<keyword evidence="6 11" id="KW-0732">Signal</keyword>
<dbReference type="InterPro" id="IPR035243">
    <property type="entry name" value="TamA_POTRA_Dom_1"/>
</dbReference>
<evidence type="ECO:0000256" key="4">
    <source>
        <dbReference type="ARBA" id="ARBA00022452"/>
    </source>
</evidence>
<evidence type="ECO:0000256" key="1">
    <source>
        <dbReference type="ARBA" id="ARBA00004442"/>
    </source>
</evidence>
<comment type="subcellular location">
    <subcellularLocation>
        <location evidence="1">Cell outer membrane</location>
    </subcellularLocation>
</comment>
<keyword evidence="7" id="KW-0472">Membrane</keyword>
<evidence type="ECO:0000256" key="10">
    <source>
        <dbReference type="ARBA" id="ARBA00093548"/>
    </source>
</evidence>
<feature type="domain" description="POTRA" evidence="13">
    <location>
        <begin position="123"/>
        <end position="178"/>
    </location>
</feature>
<evidence type="ECO:0000256" key="11">
    <source>
        <dbReference type="SAM" id="SignalP"/>
    </source>
</evidence>
<evidence type="ECO:0000256" key="9">
    <source>
        <dbReference type="ARBA" id="ARBA00033063"/>
    </source>
</evidence>
<dbReference type="KEGG" id="hha:Hhal_1969"/>
<dbReference type="eggNOG" id="COG0729">
    <property type="taxonomic scope" value="Bacteria"/>
</dbReference>
<organism evidence="15 16">
    <name type="scientific">Halorhodospira halophila (strain DSM 244 / SL1)</name>
    <name type="common">Ectothiorhodospira halophila (strain DSM 244 / SL1)</name>
    <dbReference type="NCBI Taxonomy" id="349124"/>
    <lineage>
        <taxon>Bacteria</taxon>
        <taxon>Pseudomonadati</taxon>
        <taxon>Pseudomonadota</taxon>
        <taxon>Gammaproteobacteria</taxon>
        <taxon>Chromatiales</taxon>
        <taxon>Ectothiorhodospiraceae</taxon>
        <taxon>Halorhodospira</taxon>
    </lineage>
</organism>
<sequence>MRLAALVLLILLALLGRPAYAGVEVVIEGVSGELADQVRGHVGEPASADPAAITAFRRRAVERAERGLQAVGHYDAQIEVRRERLDEQVRLTIVVDPGEPVRLSRIHVLITGPGGTDPAFAGIEQRLGIGEGDVLHHGRYEAARRAIQNLALDQGYFDGRYVTRRVEVDPEAREAEVILHYHTGVRYRFGAVRFSESPLAEAFLQRLVPFERDEPYTAEQVAAFNRALLDSGYFSDVRVRPRRDRTEDDQVPVDVDLSARARHEITTGVGFTTDLGARVRLGWRRPWVNQWGHSLAVESEIAERRQNLISTYTVPLRDPLRTQLEYQLGIQAQDVADIDTEQVTASVQHRHRLESGWQQVLSLRAYRERYRIDDDQRTTQLYIPGVSWSRVRSRGGLDPRWGDRQMLSLEVADPDLASDIELRRVRTATRWVRTLGERHRFLIRGEVGALATDSFVDVPPSLRFYAGGDQSVRGYKYQTLGPEEDGTTIGGRYLAVGSAEYGYQLTPNWRPAIFVDSGNAYADWDDLSAEAKTGAGFGIRWSSPVGPVRLDLASTVGEADDSWRLHFSMGSDL</sequence>
<feature type="domain" description="TamA POTRA" evidence="14">
    <location>
        <begin position="24"/>
        <end position="97"/>
    </location>
</feature>
<feature type="signal peptide" evidence="11">
    <location>
        <begin position="1"/>
        <end position="21"/>
    </location>
</feature>
<comment type="similarity">
    <text evidence="2">Belongs to the TamA family.</text>
</comment>
<dbReference type="Pfam" id="PF01103">
    <property type="entry name" value="Omp85"/>
    <property type="match status" value="1"/>
</dbReference>
<feature type="domain" description="POTRA" evidence="13">
    <location>
        <begin position="187"/>
        <end position="257"/>
    </location>
</feature>
<dbReference type="GO" id="GO:0097347">
    <property type="term" value="C:TAM protein secretion complex"/>
    <property type="evidence" value="ECO:0007669"/>
    <property type="project" value="TreeGrafter"/>
</dbReference>
<dbReference type="InterPro" id="IPR000184">
    <property type="entry name" value="Bac_surfAg_D15"/>
</dbReference>
<keyword evidence="5" id="KW-0812">Transmembrane</keyword>
<gene>
    <name evidence="15" type="ordered locus">Hhal_1969</name>
</gene>
<dbReference type="Gene3D" id="2.40.160.50">
    <property type="entry name" value="membrane protein fhac: a member of the omp85/tpsb transporter family"/>
    <property type="match status" value="1"/>
</dbReference>
<evidence type="ECO:0000259" key="14">
    <source>
        <dbReference type="Pfam" id="PF17243"/>
    </source>
</evidence>
<name>A1WYH1_HALHL</name>
<dbReference type="GO" id="GO:0009279">
    <property type="term" value="C:cell outer membrane"/>
    <property type="evidence" value="ECO:0007669"/>
    <property type="project" value="UniProtKB-SubCell"/>
</dbReference>
<evidence type="ECO:0000256" key="5">
    <source>
        <dbReference type="ARBA" id="ARBA00022692"/>
    </source>
</evidence>
<feature type="chain" id="PRO_5002640266" description="Translocation and assembly module subunit TamA" evidence="11">
    <location>
        <begin position="22"/>
        <end position="573"/>
    </location>
</feature>
<dbReference type="Pfam" id="PF07244">
    <property type="entry name" value="POTRA"/>
    <property type="match status" value="2"/>
</dbReference>
<dbReference type="HOGENOM" id="CLU_018618_1_0_6"/>
<evidence type="ECO:0000256" key="2">
    <source>
        <dbReference type="ARBA" id="ARBA00010248"/>
    </source>
</evidence>
<dbReference type="RefSeq" id="WP_011814755.1">
    <property type="nucleotide sequence ID" value="NC_008789.1"/>
</dbReference>
<accession>A1WYH1</accession>
<evidence type="ECO:0000256" key="3">
    <source>
        <dbReference type="ARBA" id="ARBA00015419"/>
    </source>
</evidence>
<evidence type="ECO:0000256" key="8">
    <source>
        <dbReference type="ARBA" id="ARBA00023237"/>
    </source>
</evidence>
<evidence type="ECO:0000259" key="13">
    <source>
        <dbReference type="Pfam" id="PF07244"/>
    </source>
</evidence>
<dbReference type="Pfam" id="PF17243">
    <property type="entry name" value="POTRA_TamA_1"/>
    <property type="match status" value="1"/>
</dbReference>
<evidence type="ECO:0000313" key="15">
    <source>
        <dbReference type="EMBL" id="ABM62733.1"/>
    </source>
</evidence>
<comment type="subunit">
    <text evidence="10">Interacts with TamB to form the translocation and assembly module (TAM).</text>
</comment>
<dbReference type="PANTHER" id="PTHR12815:SF47">
    <property type="entry name" value="TRANSLOCATION AND ASSEMBLY MODULE SUBUNIT TAMA"/>
    <property type="match status" value="1"/>
</dbReference>
<keyword evidence="16" id="KW-1185">Reference proteome</keyword>
<protein>
    <recommendedName>
        <fullName evidence="3">Translocation and assembly module subunit TamA</fullName>
    </recommendedName>
    <alternativeName>
        <fullName evidence="9">Autotransporter assembly factor TamA</fullName>
    </alternativeName>
</protein>
<dbReference type="AlphaFoldDB" id="A1WYH1"/>
<dbReference type="GO" id="GO:0009306">
    <property type="term" value="P:protein secretion"/>
    <property type="evidence" value="ECO:0007669"/>
    <property type="project" value="TreeGrafter"/>
</dbReference>
<dbReference type="Gene3D" id="3.10.20.310">
    <property type="entry name" value="membrane protein fhac"/>
    <property type="match status" value="3"/>
</dbReference>
<proteinExistence type="inferred from homology"/>
<dbReference type="InterPro" id="IPR039910">
    <property type="entry name" value="D15-like"/>
</dbReference>
<dbReference type="InterPro" id="IPR010827">
    <property type="entry name" value="BamA/TamA_POTRA"/>
</dbReference>